<dbReference type="Gene3D" id="1.25.40.10">
    <property type="entry name" value="Tetratricopeptide repeat domain"/>
    <property type="match status" value="1"/>
</dbReference>
<dbReference type="EMBL" id="MEIA01000177">
    <property type="protein sequence ID" value="OJF13044.1"/>
    <property type="molecule type" value="Genomic_DNA"/>
</dbReference>
<organism evidence="5 6">
    <name type="scientific">Couchioplanes caeruleus subsp. caeruleus</name>
    <dbReference type="NCBI Taxonomy" id="56427"/>
    <lineage>
        <taxon>Bacteria</taxon>
        <taxon>Bacillati</taxon>
        <taxon>Actinomycetota</taxon>
        <taxon>Actinomycetes</taxon>
        <taxon>Micromonosporales</taxon>
        <taxon>Micromonosporaceae</taxon>
        <taxon>Couchioplanes</taxon>
    </lineage>
</organism>
<dbReference type="SUPFAM" id="SSF46894">
    <property type="entry name" value="C-terminal effector domain of the bipartite response regulators"/>
    <property type="match status" value="1"/>
</dbReference>
<gene>
    <name evidence="5" type="ORF">BG844_17170</name>
</gene>
<dbReference type="InterPro" id="IPR016032">
    <property type="entry name" value="Sig_transdc_resp-reg_C-effctor"/>
</dbReference>
<dbReference type="AlphaFoldDB" id="A0A1K0GPH2"/>
<protein>
    <recommendedName>
        <fullName evidence="4">OmpR/PhoB-type domain-containing protein</fullName>
    </recommendedName>
</protein>
<accession>A0A1K0GPH2</accession>
<dbReference type="InterPro" id="IPR036388">
    <property type="entry name" value="WH-like_DNA-bd_sf"/>
</dbReference>
<dbReference type="GO" id="GO:0006355">
    <property type="term" value="P:regulation of DNA-templated transcription"/>
    <property type="evidence" value="ECO:0007669"/>
    <property type="project" value="InterPro"/>
</dbReference>
<feature type="region of interest" description="Disordered" evidence="3">
    <location>
        <begin position="145"/>
        <end position="167"/>
    </location>
</feature>
<feature type="domain" description="OmpR/PhoB-type" evidence="4">
    <location>
        <begin position="1"/>
        <end position="91"/>
    </location>
</feature>
<dbReference type="Gene3D" id="1.10.10.10">
    <property type="entry name" value="Winged helix-like DNA-binding domain superfamily/Winged helix DNA-binding domain"/>
    <property type="match status" value="1"/>
</dbReference>
<dbReference type="SMART" id="SM00862">
    <property type="entry name" value="Trans_reg_C"/>
    <property type="match status" value="1"/>
</dbReference>
<dbReference type="InterPro" id="IPR001867">
    <property type="entry name" value="OmpR/PhoB-type_DNA-bd"/>
</dbReference>
<dbReference type="PANTHER" id="PTHR35807">
    <property type="entry name" value="TRANSCRIPTIONAL REGULATOR REDD-RELATED"/>
    <property type="match status" value="1"/>
</dbReference>
<evidence type="ECO:0000256" key="3">
    <source>
        <dbReference type="SAM" id="MobiDB-lite"/>
    </source>
</evidence>
<sequence>MGVQVRVLGPLEVDGPHGPVVVAGAKQRTLLAVLALAGGRPVPVSELVDALWPDDPPPSARNSLQSHVARLRAALPPETITSGPAGYRLAVPRAAVDALHFCDLLADGEVAQAFELWRGPPLPEFSAEPLGGGAARLTEARRAALADRAGSGDPAELSAEVDRDPCW</sequence>
<evidence type="ECO:0000256" key="2">
    <source>
        <dbReference type="PROSITE-ProRule" id="PRU01091"/>
    </source>
</evidence>
<dbReference type="InterPro" id="IPR051677">
    <property type="entry name" value="AfsR-DnrI-RedD_regulator"/>
</dbReference>
<name>A0A1K0GPH2_9ACTN</name>
<reference evidence="5 6" key="1">
    <citation type="submission" date="2016-09" db="EMBL/GenBank/DDBJ databases">
        <title>Couchioplanes caeruleus draft genome sequence.</title>
        <authorList>
            <person name="Sheehan J."/>
            <person name="Caffrey P."/>
        </authorList>
    </citation>
    <scope>NUCLEOTIDE SEQUENCE [LARGE SCALE GENOMIC DNA]</scope>
    <source>
        <strain evidence="5 6">DSM 43634</strain>
    </source>
</reference>
<feature type="DNA-binding region" description="OmpR/PhoB-type" evidence="2">
    <location>
        <begin position="1"/>
        <end position="91"/>
    </location>
</feature>
<evidence type="ECO:0000313" key="5">
    <source>
        <dbReference type="EMBL" id="OJF13044.1"/>
    </source>
</evidence>
<dbReference type="PROSITE" id="PS51755">
    <property type="entry name" value="OMPR_PHOB"/>
    <property type="match status" value="1"/>
</dbReference>
<dbReference type="InterPro" id="IPR011990">
    <property type="entry name" value="TPR-like_helical_dom_sf"/>
</dbReference>
<dbReference type="GO" id="GO:0003677">
    <property type="term" value="F:DNA binding"/>
    <property type="evidence" value="ECO:0007669"/>
    <property type="project" value="UniProtKB-UniRule"/>
</dbReference>
<proteinExistence type="predicted"/>
<keyword evidence="6" id="KW-1185">Reference proteome</keyword>
<dbReference type="Proteomes" id="UP000182486">
    <property type="component" value="Unassembled WGS sequence"/>
</dbReference>
<evidence type="ECO:0000313" key="6">
    <source>
        <dbReference type="Proteomes" id="UP000182486"/>
    </source>
</evidence>
<dbReference type="Pfam" id="PF00486">
    <property type="entry name" value="Trans_reg_C"/>
    <property type="match status" value="1"/>
</dbReference>
<keyword evidence="1 2" id="KW-0238">DNA-binding</keyword>
<dbReference type="PANTHER" id="PTHR35807:SF1">
    <property type="entry name" value="TRANSCRIPTIONAL REGULATOR REDD"/>
    <property type="match status" value="1"/>
</dbReference>
<evidence type="ECO:0000256" key="1">
    <source>
        <dbReference type="ARBA" id="ARBA00023125"/>
    </source>
</evidence>
<comment type="caution">
    <text evidence="5">The sequence shown here is derived from an EMBL/GenBank/DDBJ whole genome shotgun (WGS) entry which is preliminary data.</text>
</comment>
<dbReference type="GO" id="GO:0000160">
    <property type="term" value="P:phosphorelay signal transduction system"/>
    <property type="evidence" value="ECO:0007669"/>
    <property type="project" value="InterPro"/>
</dbReference>
<evidence type="ECO:0000259" key="4">
    <source>
        <dbReference type="PROSITE" id="PS51755"/>
    </source>
</evidence>